<accession>A0ABP9P454</accession>
<reference evidence="2" key="1">
    <citation type="journal article" date="2019" name="Int. J. Syst. Evol. Microbiol.">
        <title>The Global Catalogue of Microorganisms (GCM) 10K type strain sequencing project: providing services to taxonomists for standard genome sequencing and annotation.</title>
        <authorList>
            <consortium name="The Broad Institute Genomics Platform"/>
            <consortium name="The Broad Institute Genome Sequencing Center for Infectious Disease"/>
            <person name="Wu L."/>
            <person name="Ma J."/>
        </authorList>
    </citation>
    <scope>NUCLEOTIDE SEQUENCE [LARGE SCALE GENOMIC DNA]</scope>
    <source>
        <strain evidence="2">JCM 18053</strain>
    </source>
</reference>
<protein>
    <submittedName>
        <fullName evidence="1">Uncharacterized protein</fullName>
    </submittedName>
</protein>
<proteinExistence type="predicted"/>
<evidence type="ECO:0000313" key="1">
    <source>
        <dbReference type="EMBL" id="GAA5140378.1"/>
    </source>
</evidence>
<dbReference type="Proteomes" id="UP001499852">
    <property type="component" value="Unassembled WGS sequence"/>
</dbReference>
<dbReference type="EMBL" id="BAABIA010000004">
    <property type="protein sequence ID" value="GAA5140378.1"/>
    <property type="molecule type" value="Genomic_DNA"/>
</dbReference>
<evidence type="ECO:0000313" key="2">
    <source>
        <dbReference type="Proteomes" id="UP001499852"/>
    </source>
</evidence>
<organism evidence="1 2">
    <name type="scientific">Prosthecobacter algae</name>
    <dbReference type="NCBI Taxonomy" id="1144682"/>
    <lineage>
        <taxon>Bacteria</taxon>
        <taxon>Pseudomonadati</taxon>
        <taxon>Verrucomicrobiota</taxon>
        <taxon>Verrucomicrobiia</taxon>
        <taxon>Verrucomicrobiales</taxon>
        <taxon>Verrucomicrobiaceae</taxon>
        <taxon>Prosthecobacter</taxon>
    </lineage>
</organism>
<keyword evidence="2" id="KW-1185">Reference proteome</keyword>
<name>A0ABP9P454_9BACT</name>
<sequence length="85" mass="9131">MKVAGMTMATCIMKAVGTITHMTRLIMKAAAMTTHTPMAVIMITVMRPNPAAAMIIATTMYTRRTTITATASWKKAGGLAGWWPS</sequence>
<gene>
    <name evidence="1" type="ORF">GCM10023213_22900</name>
</gene>
<comment type="caution">
    <text evidence="1">The sequence shown here is derived from an EMBL/GenBank/DDBJ whole genome shotgun (WGS) entry which is preliminary data.</text>
</comment>